<evidence type="ECO:0000259" key="2">
    <source>
        <dbReference type="Pfam" id="PF13360"/>
    </source>
</evidence>
<evidence type="ECO:0000256" key="1">
    <source>
        <dbReference type="SAM" id="MobiDB-lite"/>
    </source>
</evidence>
<proteinExistence type="predicted"/>
<dbReference type="Gene3D" id="2.130.10.10">
    <property type="entry name" value="YVTN repeat-like/Quinoprotein amine dehydrogenase"/>
    <property type="match status" value="1"/>
</dbReference>
<dbReference type="Proteomes" id="UP000294225">
    <property type="component" value="Unassembled WGS sequence"/>
</dbReference>
<dbReference type="InterPro" id="IPR011047">
    <property type="entry name" value="Quinoprotein_ADH-like_sf"/>
</dbReference>
<sequence length="476" mass="50208">MRLPVAPTRRASSTPGSARRDRSLLPRTAGQTSPGPGYPTDAAGTGGRELFAPVCCYGRAVLVRRRAVLLAVVSAPLLVACTETADKAAPKLKLEKVWQERVVTYAAAMKGRVRLVGDTVVVVDGTGTESGRVSCFNAADGAVKWVIDGKKPMTAPGTGDVRVCVVGPGFLGNSPTLVQRPTVEVAGDVLPISVATATTSGVVGVDVRTGEPVWGFRAVTIPAKERTMVTAVAESVVLVTVSTPFGPGWPANGQTPTTIALDAKTGTELWRDVDVVGVSGDGNSVVVATRMSVFWHLEVRDARTGKARWTGTHRSVGPWEHRATAADHTVLQHADHTDVDVIRLSDGKPLEFDTGTVPMVVASDPPLLVWDNGVAWWAKGPNGFVTQALPKGEPTKGKQRPKGLEFRPAYGAGPYIWGLYGGTQESNKNDNLIGTLAVDRTGAPCSPNLQGVALADVSEKWLVVGRAGYVEVHRIA</sequence>
<dbReference type="EMBL" id="SJKC01000009">
    <property type="protein sequence ID" value="TCC29671.1"/>
    <property type="molecule type" value="Genomic_DNA"/>
</dbReference>
<dbReference type="SUPFAM" id="SSF50998">
    <property type="entry name" value="Quinoprotein alcohol dehydrogenase-like"/>
    <property type="match status" value="1"/>
</dbReference>
<gene>
    <name evidence="3" type="ORF">E0H92_42415</name>
</gene>
<feature type="domain" description="Pyrrolo-quinoline quinone repeat" evidence="2">
    <location>
        <begin position="201"/>
        <end position="349"/>
    </location>
</feature>
<evidence type="ECO:0000313" key="3">
    <source>
        <dbReference type="EMBL" id="TCC29671.1"/>
    </source>
</evidence>
<dbReference type="AlphaFoldDB" id="A0A4R0I9I9"/>
<dbReference type="Pfam" id="PF13360">
    <property type="entry name" value="PQQ_2"/>
    <property type="match status" value="1"/>
</dbReference>
<protein>
    <recommendedName>
        <fullName evidence="2">Pyrrolo-quinoline quinone repeat domain-containing protein</fullName>
    </recommendedName>
</protein>
<dbReference type="InterPro" id="IPR015943">
    <property type="entry name" value="WD40/YVTN_repeat-like_dom_sf"/>
</dbReference>
<reference evidence="3 4" key="1">
    <citation type="submission" date="2019-02" db="EMBL/GenBank/DDBJ databases">
        <title>Kribbella capetownensis sp. nov. and Kribbella speibonae sp. nov., isolated from soil.</title>
        <authorList>
            <person name="Curtis S.M."/>
            <person name="Norton I."/>
            <person name="Everest G.J."/>
            <person name="Meyers P.R."/>
        </authorList>
    </citation>
    <scope>NUCLEOTIDE SEQUENCE [LARGE SCALE GENOMIC DNA]</scope>
    <source>
        <strain evidence="3 4">YM55</strain>
    </source>
</reference>
<name>A0A4R0I9I9_9ACTN</name>
<evidence type="ECO:0000313" key="4">
    <source>
        <dbReference type="Proteomes" id="UP000294225"/>
    </source>
</evidence>
<accession>A0A4R0I9I9</accession>
<feature type="region of interest" description="Disordered" evidence="1">
    <location>
        <begin position="1"/>
        <end position="42"/>
    </location>
</feature>
<dbReference type="InterPro" id="IPR002372">
    <property type="entry name" value="PQQ_rpt_dom"/>
</dbReference>
<comment type="caution">
    <text evidence="3">The sequence shown here is derived from an EMBL/GenBank/DDBJ whole genome shotgun (WGS) entry which is preliminary data.</text>
</comment>
<organism evidence="3 4">
    <name type="scientific">Kribbella speibonae</name>
    <dbReference type="NCBI Taxonomy" id="1572660"/>
    <lineage>
        <taxon>Bacteria</taxon>
        <taxon>Bacillati</taxon>
        <taxon>Actinomycetota</taxon>
        <taxon>Actinomycetes</taxon>
        <taxon>Propionibacteriales</taxon>
        <taxon>Kribbellaceae</taxon>
        <taxon>Kribbella</taxon>
    </lineage>
</organism>